<keyword evidence="8" id="KW-1185">Reference proteome</keyword>
<evidence type="ECO:0000256" key="4">
    <source>
        <dbReference type="ARBA" id="ARBA00023157"/>
    </source>
</evidence>
<dbReference type="InterPro" id="IPR029058">
    <property type="entry name" value="AB_hydrolase_fold"/>
</dbReference>
<dbReference type="SMART" id="SM01110">
    <property type="entry name" value="Cutinase"/>
    <property type="match status" value="1"/>
</dbReference>
<dbReference type="SUPFAM" id="SSF53474">
    <property type="entry name" value="alpha/beta-Hydrolases"/>
    <property type="match status" value="1"/>
</dbReference>
<name>A0A916TE75_9ACTN</name>
<feature type="transmembrane region" description="Helical" evidence="6">
    <location>
        <begin position="12"/>
        <end position="38"/>
    </location>
</feature>
<dbReference type="Proteomes" id="UP000621454">
    <property type="component" value="Unassembled WGS sequence"/>
</dbReference>
<keyword evidence="6" id="KW-0472">Membrane</keyword>
<dbReference type="Gene3D" id="3.40.50.1820">
    <property type="entry name" value="alpha/beta hydrolase"/>
    <property type="match status" value="1"/>
</dbReference>
<keyword evidence="3" id="KW-0378">Hydrolase</keyword>
<keyword evidence="2" id="KW-0719">Serine esterase</keyword>
<evidence type="ECO:0000313" key="8">
    <source>
        <dbReference type="Proteomes" id="UP000621454"/>
    </source>
</evidence>
<dbReference type="EMBL" id="BMGC01000029">
    <property type="protein sequence ID" value="GGB41652.1"/>
    <property type="molecule type" value="Genomic_DNA"/>
</dbReference>
<evidence type="ECO:0000256" key="5">
    <source>
        <dbReference type="SAM" id="MobiDB-lite"/>
    </source>
</evidence>
<accession>A0A916TE75</accession>
<evidence type="ECO:0000256" key="1">
    <source>
        <dbReference type="ARBA" id="ARBA00007534"/>
    </source>
</evidence>
<dbReference type="AlphaFoldDB" id="A0A916TE75"/>
<proteinExistence type="inferred from homology"/>
<reference evidence="7" key="1">
    <citation type="journal article" date="2014" name="Int. J. Syst. Evol. Microbiol.">
        <title>Complete genome sequence of Corynebacterium casei LMG S-19264T (=DSM 44701T), isolated from a smear-ripened cheese.</title>
        <authorList>
            <consortium name="US DOE Joint Genome Institute (JGI-PGF)"/>
            <person name="Walter F."/>
            <person name="Albersmeier A."/>
            <person name="Kalinowski J."/>
            <person name="Ruckert C."/>
        </authorList>
    </citation>
    <scope>NUCLEOTIDE SEQUENCE</scope>
    <source>
        <strain evidence="7">CGMCC 1.12827</strain>
    </source>
</reference>
<comment type="similarity">
    <text evidence="1">Belongs to the cutinase family.</text>
</comment>
<reference evidence="7" key="2">
    <citation type="submission" date="2020-09" db="EMBL/GenBank/DDBJ databases">
        <authorList>
            <person name="Sun Q."/>
            <person name="Zhou Y."/>
        </authorList>
    </citation>
    <scope>NUCLEOTIDE SEQUENCE</scope>
    <source>
        <strain evidence="7">CGMCC 1.12827</strain>
    </source>
</reference>
<feature type="region of interest" description="Disordered" evidence="5">
    <location>
        <begin position="42"/>
        <end position="64"/>
    </location>
</feature>
<dbReference type="Pfam" id="PF01083">
    <property type="entry name" value="Cutinase"/>
    <property type="match status" value="1"/>
</dbReference>
<keyword evidence="4" id="KW-1015">Disulfide bond</keyword>
<protein>
    <submittedName>
        <fullName evidence="7">Hypothetical cutinase</fullName>
    </submittedName>
</protein>
<keyword evidence="6" id="KW-1133">Transmembrane helix</keyword>
<evidence type="ECO:0000256" key="2">
    <source>
        <dbReference type="ARBA" id="ARBA00022487"/>
    </source>
</evidence>
<keyword evidence="6" id="KW-0812">Transmembrane</keyword>
<gene>
    <name evidence="7" type="ORF">GCM10011489_31520</name>
</gene>
<evidence type="ECO:0000256" key="6">
    <source>
        <dbReference type="SAM" id="Phobius"/>
    </source>
</evidence>
<evidence type="ECO:0000313" key="7">
    <source>
        <dbReference type="EMBL" id="GGB41652.1"/>
    </source>
</evidence>
<dbReference type="GO" id="GO:0052689">
    <property type="term" value="F:carboxylic ester hydrolase activity"/>
    <property type="evidence" value="ECO:0007669"/>
    <property type="project" value="UniProtKB-KW"/>
</dbReference>
<evidence type="ECO:0000256" key="3">
    <source>
        <dbReference type="ARBA" id="ARBA00022801"/>
    </source>
</evidence>
<dbReference type="InterPro" id="IPR000675">
    <property type="entry name" value="Cutinase/axe"/>
</dbReference>
<sequence length="327" mass="34383">MSARRSSRRRTLTWVLLGVAALVVIAIILVIVLVVTLLRPSSQGPAPTPGAPTTSAPTATAQPADCPDVQVIAVPGTWESSADDDPQHPHANPNSLILKVSSTLQDEFDGSRADVYTTPYVAQFRNPTNLNDHQTTYNDSRAQGTQRTTDKIAEVHEHCPLTGFVLLGFSQGAVISGDIASQIGNGQGPIPADRLLGVGLIADGRRQPGEARTVGPDPSGVGAEVALGGIGKLVPGITMTGSRTGGFGSVADRTYSLCAPGDLICDSPTITNPLTGVQKLMGAINNPIHAMYATPKYWNINGDETAVQWMRGWARGVIEKAPHPPHN</sequence>
<dbReference type="RefSeq" id="WP_188587544.1">
    <property type="nucleotide sequence ID" value="NZ_BMGC01000029.1"/>
</dbReference>
<organism evidence="7 8">
    <name type="scientific">Gordonia jinhuaensis</name>
    <dbReference type="NCBI Taxonomy" id="1517702"/>
    <lineage>
        <taxon>Bacteria</taxon>
        <taxon>Bacillati</taxon>
        <taxon>Actinomycetota</taxon>
        <taxon>Actinomycetes</taxon>
        <taxon>Mycobacteriales</taxon>
        <taxon>Gordoniaceae</taxon>
        <taxon>Gordonia</taxon>
    </lineage>
</organism>
<dbReference type="PANTHER" id="PTHR33630:SF9">
    <property type="entry name" value="CUTINASE 4"/>
    <property type="match status" value="1"/>
</dbReference>
<dbReference type="PANTHER" id="PTHR33630">
    <property type="entry name" value="CUTINASE RV1984C-RELATED-RELATED"/>
    <property type="match status" value="1"/>
</dbReference>
<comment type="caution">
    <text evidence="7">The sequence shown here is derived from an EMBL/GenBank/DDBJ whole genome shotgun (WGS) entry which is preliminary data.</text>
</comment>